<keyword evidence="4" id="KW-1185">Reference proteome</keyword>
<comment type="caution">
    <text evidence="3">The sequence shown here is derived from an EMBL/GenBank/DDBJ whole genome shotgun (WGS) entry which is preliminary data.</text>
</comment>
<evidence type="ECO:0000313" key="4">
    <source>
        <dbReference type="Proteomes" id="UP000825935"/>
    </source>
</evidence>
<dbReference type="EMBL" id="CM035416">
    <property type="protein sequence ID" value="KAH7424713.1"/>
    <property type="molecule type" value="Genomic_DNA"/>
</dbReference>
<dbReference type="AlphaFoldDB" id="A0A8T2TPN9"/>
<accession>A0A8T2TPN9</accession>
<dbReference type="Proteomes" id="UP000825935">
    <property type="component" value="Chromosome 11"/>
</dbReference>
<organism evidence="3 4">
    <name type="scientific">Ceratopteris richardii</name>
    <name type="common">Triangle waterfern</name>
    <dbReference type="NCBI Taxonomy" id="49495"/>
    <lineage>
        <taxon>Eukaryota</taxon>
        <taxon>Viridiplantae</taxon>
        <taxon>Streptophyta</taxon>
        <taxon>Embryophyta</taxon>
        <taxon>Tracheophyta</taxon>
        <taxon>Polypodiopsida</taxon>
        <taxon>Polypodiidae</taxon>
        <taxon>Polypodiales</taxon>
        <taxon>Pteridineae</taxon>
        <taxon>Pteridaceae</taxon>
        <taxon>Parkerioideae</taxon>
        <taxon>Ceratopteris</taxon>
    </lineage>
</organism>
<feature type="domain" description="DUF8204" evidence="2">
    <location>
        <begin position="23"/>
        <end position="111"/>
    </location>
</feature>
<proteinExistence type="predicted"/>
<dbReference type="OMA" id="AHYIKEN"/>
<dbReference type="EMBL" id="CM035416">
    <property type="protein sequence ID" value="KAH7424712.1"/>
    <property type="molecule type" value="Genomic_DNA"/>
</dbReference>
<evidence type="ECO:0000259" key="2">
    <source>
        <dbReference type="Pfam" id="PF26631"/>
    </source>
</evidence>
<sequence length="200" mass="22442">MVNEARVEVPSAMDASAGSPAEGTLCMGLLYLSSTSSKKSSNRGPICIGYSRKVNVLRQGAYDKSRQEVEKHNKALRDFKYACMGRSLYMNNQAKSPIQQSDLPFCEGLSVFVEPPSQTLNSKQGQRIQTQQSNEGAKVSARPAQPSRAPTEEFGTRYKVPPQCRSVSCCSEEGYYPCWKPYQNSGRRHYPFKQWIQIRL</sequence>
<dbReference type="OrthoDB" id="510712at2759"/>
<dbReference type="PANTHER" id="PTHR34566:SF2">
    <property type="entry name" value="ALTERED INHERITANCE OF MITOCHONDRIA PROTEIN"/>
    <property type="match status" value="1"/>
</dbReference>
<feature type="region of interest" description="Disordered" evidence="1">
    <location>
        <begin position="122"/>
        <end position="155"/>
    </location>
</feature>
<evidence type="ECO:0000313" key="3">
    <source>
        <dbReference type="EMBL" id="KAH7424712.1"/>
    </source>
</evidence>
<reference evidence="3" key="1">
    <citation type="submission" date="2021-08" db="EMBL/GenBank/DDBJ databases">
        <title>WGS assembly of Ceratopteris richardii.</title>
        <authorList>
            <person name="Marchant D.B."/>
            <person name="Chen G."/>
            <person name="Jenkins J."/>
            <person name="Shu S."/>
            <person name="Leebens-Mack J."/>
            <person name="Grimwood J."/>
            <person name="Schmutz J."/>
            <person name="Soltis P."/>
            <person name="Soltis D."/>
            <person name="Chen Z.-H."/>
        </authorList>
    </citation>
    <scope>NUCLEOTIDE SEQUENCE</scope>
    <source>
        <strain evidence="3">Whitten #5841</strain>
        <tissue evidence="3">Leaf</tissue>
    </source>
</reference>
<protein>
    <recommendedName>
        <fullName evidence="2">DUF8204 domain-containing protein</fullName>
    </recommendedName>
</protein>
<gene>
    <name evidence="3" type="ORF">KP509_11G020800</name>
</gene>
<dbReference type="PANTHER" id="PTHR34566">
    <property type="entry name" value="ALTERED INHERITANCE OF MITOCHONDRIA PROTEIN"/>
    <property type="match status" value="1"/>
</dbReference>
<dbReference type="Pfam" id="PF26631">
    <property type="entry name" value="DUF8204"/>
    <property type="match status" value="1"/>
</dbReference>
<evidence type="ECO:0000256" key="1">
    <source>
        <dbReference type="SAM" id="MobiDB-lite"/>
    </source>
</evidence>
<dbReference type="InterPro" id="IPR058517">
    <property type="entry name" value="DUF8204"/>
</dbReference>
<name>A0A8T2TPN9_CERRI</name>
<feature type="compositionally biased region" description="Polar residues" evidence="1">
    <location>
        <begin position="122"/>
        <end position="135"/>
    </location>
</feature>